<evidence type="ECO:0000313" key="3">
    <source>
        <dbReference type="Proteomes" id="UP001562425"/>
    </source>
</evidence>
<feature type="transmembrane region" description="Helical" evidence="1">
    <location>
        <begin position="268"/>
        <end position="288"/>
    </location>
</feature>
<evidence type="ECO:0000313" key="2">
    <source>
        <dbReference type="EMBL" id="KAL1373555.1"/>
    </source>
</evidence>
<name>A0ABD1CAZ1_CULPP</name>
<dbReference type="AlphaFoldDB" id="A0ABD1CAZ1"/>
<feature type="transmembrane region" description="Helical" evidence="1">
    <location>
        <begin position="141"/>
        <end position="160"/>
    </location>
</feature>
<feature type="transmembrane region" description="Helical" evidence="1">
    <location>
        <begin position="200"/>
        <end position="222"/>
    </location>
</feature>
<feature type="transmembrane region" description="Helical" evidence="1">
    <location>
        <begin position="242"/>
        <end position="261"/>
    </location>
</feature>
<keyword evidence="1" id="KW-0812">Transmembrane</keyword>
<keyword evidence="1" id="KW-1133">Transmembrane helix</keyword>
<evidence type="ECO:0000256" key="1">
    <source>
        <dbReference type="SAM" id="Phobius"/>
    </source>
</evidence>
<comment type="caution">
    <text evidence="2">The sequence shown here is derived from an EMBL/GenBank/DDBJ whole genome shotgun (WGS) entry which is preliminary data.</text>
</comment>
<dbReference type="EMBL" id="JBEHCU010014253">
    <property type="protein sequence ID" value="KAL1373555.1"/>
    <property type="molecule type" value="Genomic_DNA"/>
</dbReference>
<organism evidence="2 3">
    <name type="scientific">Culex pipiens pipiens</name>
    <name type="common">Northern house mosquito</name>
    <dbReference type="NCBI Taxonomy" id="38569"/>
    <lineage>
        <taxon>Eukaryota</taxon>
        <taxon>Metazoa</taxon>
        <taxon>Ecdysozoa</taxon>
        <taxon>Arthropoda</taxon>
        <taxon>Hexapoda</taxon>
        <taxon>Insecta</taxon>
        <taxon>Pterygota</taxon>
        <taxon>Neoptera</taxon>
        <taxon>Endopterygota</taxon>
        <taxon>Diptera</taxon>
        <taxon>Nematocera</taxon>
        <taxon>Culicoidea</taxon>
        <taxon>Culicidae</taxon>
        <taxon>Culicinae</taxon>
        <taxon>Culicini</taxon>
        <taxon>Culex</taxon>
        <taxon>Culex</taxon>
    </lineage>
</organism>
<protein>
    <recommendedName>
        <fullName evidence="4">Odorant receptor</fullName>
    </recommendedName>
</protein>
<proteinExistence type="predicted"/>
<feature type="transmembrane region" description="Helical" evidence="1">
    <location>
        <begin position="172"/>
        <end position="193"/>
    </location>
</feature>
<gene>
    <name evidence="2" type="ORF">pipiens_018600</name>
</gene>
<feature type="transmembrane region" description="Helical" evidence="1">
    <location>
        <begin position="50"/>
        <end position="69"/>
    </location>
</feature>
<reference evidence="2 3" key="1">
    <citation type="submission" date="2024-05" db="EMBL/GenBank/DDBJ databases">
        <title>Culex pipiens pipiens assembly and annotation.</title>
        <authorList>
            <person name="Alout H."/>
            <person name="Durand T."/>
        </authorList>
    </citation>
    <scope>NUCLEOTIDE SEQUENCE [LARGE SCALE GENOMIC DNA]</scope>
    <source>
        <strain evidence="2">HA-2024</strain>
        <tissue evidence="2">Whole body</tissue>
    </source>
</reference>
<evidence type="ECO:0008006" key="4">
    <source>
        <dbReference type="Google" id="ProtNLM"/>
    </source>
</evidence>
<accession>A0ABD1CAZ1</accession>
<feature type="transmembrane region" description="Helical" evidence="1">
    <location>
        <begin position="81"/>
        <end position="101"/>
    </location>
</feature>
<dbReference type="Proteomes" id="UP001562425">
    <property type="component" value="Unassembled WGS sequence"/>
</dbReference>
<feature type="non-terminal residue" evidence="2">
    <location>
        <position position="311"/>
    </location>
</feature>
<keyword evidence="3" id="KW-1185">Reference proteome</keyword>
<keyword evidence="1" id="KW-0472">Membrane</keyword>
<sequence>MAIVGKSVRLFRKLFSKSQEKHVFWLLDYLLILGGTYHRPRGVWRITFWYLYQLLSVFQYGLQILIVVSNLCSLEDQTSTIWSAISLLAMTLCYVKQLLVWRYRETIKNLRTFITGSRFCSGNPSYDEALRGKFFRISQQMVVAILALILLDEVFISAPSSLRTRWFGIPQWIYSYGYGTALAIELAFYPFFALVWVSKLFCGSATVAIILLGLRTELQILTQYYGRLSRNLQTLQVLFEKIFFLIYYQSIIAAGAISYVIIRDEFSLCSVAVLTCMSISVLECYWWCHLVDTFQDVNETISKHLLSQCCQ</sequence>